<keyword evidence="2" id="KW-1185">Reference proteome</keyword>
<evidence type="ECO:0000313" key="1">
    <source>
        <dbReference type="EMBL" id="KAK8575948.1"/>
    </source>
</evidence>
<dbReference type="Proteomes" id="UP001472677">
    <property type="component" value="Unassembled WGS sequence"/>
</dbReference>
<gene>
    <name evidence="1" type="ORF">V6N12_063596</name>
</gene>
<comment type="caution">
    <text evidence="1">The sequence shown here is derived from an EMBL/GenBank/DDBJ whole genome shotgun (WGS) entry which is preliminary data.</text>
</comment>
<evidence type="ECO:0000313" key="2">
    <source>
        <dbReference type="Proteomes" id="UP001472677"/>
    </source>
</evidence>
<organism evidence="1 2">
    <name type="scientific">Hibiscus sabdariffa</name>
    <name type="common">roselle</name>
    <dbReference type="NCBI Taxonomy" id="183260"/>
    <lineage>
        <taxon>Eukaryota</taxon>
        <taxon>Viridiplantae</taxon>
        <taxon>Streptophyta</taxon>
        <taxon>Embryophyta</taxon>
        <taxon>Tracheophyta</taxon>
        <taxon>Spermatophyta</taxon>
        <taxon>Magnoliopsida</taxon>
        <taxon>eudicotyledons</taxon>
        <taxon>Gunneridae</taxon>
        <taxon>Pentapetalae</taxon>
        <taxon>rosids</taxon>
        <taxon>malvids</taxon>
        <taxon>Malvales</taxon>
        <taxon>Malvaceae</taxon>
        <taxon>Malvoideae</taxon>
        <taxon>Hibiscus</taxon>
    </lineage>
</organism>
<accession>A0ABR2FC95</accession>
<protein>
    <submittedName>
        <fullName evidence="1">Uncharacterized protein</fullName>
    </submittedName>
</protein>
<sequence>MAIEEDLQSPKKNRHSQVEEFDAINAILLGKENIDSGLNDILLLSGQIGDFQFMSDGLKVINKKEMEDEETLGEVGALKQGNVDDQGISSKSQGEVGLMLSKGTWSQDPLILTVC</sequence>
<dbReference type="EMBL" id="JBBPBM010000007">
    <property type="protein sequence ID" value="KAK8575948.1"/>
    <property type="molecule type" value="Genomic_DNA"/>
</dbReference>
<proteinExistence type="predicted"/>
<name>A0ABR2FC95_9ROSI</name>
<reference evidence="1 2" key="1">
    <citation type="journal article" date="2024" name="G3 (Bethesda)">
        <title>Genome assembly of Hibiscus sabdariffa L. provides insights into metabolisms of medicinal natural products.</title>
        <authorList>
            <person name="Kim T."/>
        </authorList>
    </citation>
    <scope>NUCLEOTIDE SEQUENCE [LARGE SCALE GENOMIC DNA]</scope>
    <source>
        <strain evidence="1">TK-2024</strain>
        <tissue evidence="1">Old leaves</tissue>
    </source>
</reference>